<sequence>MVDSVEPMTDFSTKIDALLQTYERFGVHLGLEASLKLLSDLGNPQKQVPIIHVAGSNGKGSVCAYLSSILTEAGYKTGRYTSPHLIDWNERICINGQPIASAALYQTLLKVQSQIDPEHSPTQFEVITAAMWLYFAEQQVDIAVIEVGLGGRLDATNVVDNPLVSVIVSISREHWQRLGFTISNIAQEKAGILKANHPAVIGQLPDEAKAVVDRQIAALGCPVVYPQPSQLIGGWAHQGSLKYQLPLQGEIQLHNSALAIAAIQFLRQQNWNISDDAIVNGIANTTWAGRMQWYEWQGNRILIDGAHNPASAIALRQFVDSLNRPIHWVMGMLTTKDHADVFRALLRSQDSLYLVPVPGHSSADPSELATLAKEICPGLETCQVYPDVFAGLQAAQSESLTVLCGSLYLIGDFFQQQRDRS</sequence>
<evidence type="ECO:0000256" key="2">
    <source>
        <dbReference type="ARBA" id="ARBA00008276"/>
    </source>
</evidence>
<reference evidence="14 15" key="1">
    <citation type="submission" date="2017-06" db="EMBL/GenBank/DDBJ databases">
        <title>Genome sequencing of cyanobaciteial culture collection at National Institute for Environmental Studies (NIES).</title>
        <authorList>
            <person name="Hirose Y."/>
            <person name="Shimura Y."/>
            <person name="Fujisawa T."/>
            <person name="Nakamura Y."/>
            <person name="Kawachi M."/>
        </authorList>
    </citation>
    <scope>NUCLEOTIDE SEQUENCE [LARGE SCALE GENOMIC DNA]</scope>
    <source>
        <strain evidence="14 15">NIES-2135</strain>
    </source>
</reference>
<evidence type="ECO:0000256" key="5">
    <source>
        <dbReference type="ARBA" id="ARBA00022723"/>
    </source>
</evidence>
<dbReference type="InterPro" id="IPR004101">
    <property type="entry name" value="Mur_ligase_C"/>
</dbReference>
<evidence type="ECO:0000256" key="7">
    <source>
        <dbReference type="ARBA" id="ARBA00022840"/>
    </source>
</evidence>
<dbReference type="GO" id="GO:0004326">
    <property type="term" value="F:tetrahydrofolylpolyglutamate synthase activity"/>
    <property type="evidence" value="ECO:0007669"/>
    <property type="project" value="UniProtKB-EC"/>
</dbReference>
<evidence type="ECO:0000259" key="13">
    <source>
        <dbReference type="Pfam" id="PF08245"/>
    </source>
</evidence>
<name>A0A1Z4JQX2_LEPBY</name>
<evidence type="ECO:0000256" key="10">
    <source>
        <dbReference type="ARBA" id="ARBA00047493"/>
    </source>
</evidence>
<dbReference type="SUPFAM" id="SSF53623">
    <property type="entry name" value="MurD-like peptide ligases, catalytic domain"/>
    <property type="match status" value="1"/>
</dbReference>
<keyword evidence="6 11" id="KW-0547">Nucleotide-binding</keyword>
<proteinExistence type="inferred from homology"/>
<evidence type="ECO:0000256" key="1">
    <source>
        <dbReference type="ARBA" id="ARBA00001946"/>
    </source>
</evidence>
<protein>
    <recommendedName>
        <fullName evidence="3">tetrahydrofolate synthase</fullName>
        <ecNumber evidence="3">6.3.2.17</ecNumber>
    </recommendedName>
    <alternativeName>
        <fullName evidence="9">Tetrahydrofolylpolyglutamate synthase</fullName>
    </alternativeName>
</protein>
<evidence type="ECO:0000256" key="8">
    <source>
        <dbReference type="ARBA" id="ARBA00022842"/>
    </source>
</evidence>
<dbReference type="Proteomes" id="UP000217895">
    <property type="component" value="Chromosome"/>
</dbReference>
<evidence type="ECO:0000256" key="9">
    <source>
        <dbReference type="ARBA" id="ARBA00030592"/>
    </source>
</evidence>
<dbReference type="Gene3D" id="3.40.1190.10">
    <property type="entry name" value="Mur-like, catalytic domain"/>
    <property type="match status" value="1"/>
</dbReference>
<dbReference type="GO" id="GO:0005524">
    <property type="term" value="F:ATP binding"/>
    <property type="evidence" value="ECO:0007669"/>
    <property type="project" value="UniProtKB-KW"/>
</dbReference>
<dbReference type="PANTHER" id="PTHR11136">
    <property type="entry name" value="FOLYLPOLYGLUTAMATE SYNTHASE-RELATED"/>
    <property type="match status" value="1"/>
</dbReference>
<keyword evidence="15" id="KW-1185">Reference proteome</keyword>
<dbReference type="FunFam" id="3.40.1190.10:FF:000011">
    <property type="entry name" value="Folylpolyglutamate synthase/dihydrofolate synthase"/>
    <property type="match status" value="1"/>
</dbReference>
<feature type="domain" description="Mur ligase C-terminal" evidence="12">
    <location>
        <begin position="289"/>
        <end position="406"/>
    </location>
</feature>
<dbReference type="InterPro" id="IPR018109">
    <property type="entry name" value="Folylpolyglutamate_synth_CS"/>
</dbReference>
<feature type="domain" description="Mur ligase central" evidence="13">
    <location>
        <begin position="53"/>
        <end position="222"/>
    </location>
</feature>
<accession>A0A1Z4JQX2</accession>
<dbReference type="InterPro" id="IPR036615">
    <property type="entry name" value="Mur_ligase_C_dom_sf"/>
</dbReference>
<dbReference type="GO" id="GO:0046872">
    <property type="term" value="F:metal ion binding"/>
    <property type="evidence" value="ECO:0007669"/>
    <property type="project" value="UniProtKB-KW"/>
</dbReference>
<keyword evidence="7 11" id="KW-0067">ATP-binding</keyword>
<evidence type="ECO:0000313" key="14">
    <source>
        <dbReference type="EMBL" id="BAY59100.1"/>
    </source>
</evidence>
<dbReference type="InterPro" id="IPR013221">
    <property type="entry name" value="Mur_ligase_cen"/>
</dbReference>
<evidence type="ECO:0000256" key="11">
    <source>
        <dbReference type="PIRNR" id="PIRNR001563"/>
    </source>
</evidence>
<organism evidence="14 15">
    <name type="scientific">Leptolyngbya boryana NIES-2135</name>
    <dbReference type="NCBI Taxonomy" id="1973484"/>
    <lineage>
        <taxon>Bacteria</taxon>
        <taxon>Bacillati</taxon>
        <taxon>Cyanobacteriota</taxon>
        <taxon>Cyanophyceae</taxon>
        <taxon>Leptolyngbyales</taxon>
        <taxon>Leptolyngbyaceae</taxon>
        <taxon>Leptolyngbya group</taxon>
        <taxon>Leptolyngbya</taxon>
    </lineage>
</organism>
<evidence type="ECO:0000256" key="4">
    <source>
        <dbReference type="ARBA" id="ARBA00022598"/>
    </source>
</evidence>
<dbReference type="Pfam" id="PF02875">
    <property type="entry name" value="Mur_ligase_C"/>
    <property type="match status" value="1"/>
</dbReference>
<evidence type="ECO:0000256" key="3">
    <source>
        <dbReference type="ARBA" id="ARBA00013025"/>
    </source>
</evidence>
<comment type="cofactor">
    <cofactor evidence="1">
        <name>Mg(2+)</name>
        <dbReference type="ChEBI" id="CHEBI:18420"/>
    </cofactor>
</comment>
<dbReference type="SUPFAM" id="SSF53244">
    <property type="entry name" value="MurD-like peptide ligases, peptide-binding domain"/>
    <property type="match status" value="1"/>
</dbReference>
<keyword evidence="4 11" id="KW-0436">Ligase</keyword>
<comment type="catalytic activity">
    <reaction evidence="10">
        <text>(6S)-5,6,7,8-tetrahydrofolyl-(gamma-L-Glu)(n) + L-glutamate + ATP = (6S)-5,6,7,8-tetrahydrofolyl-(gamma-L-Glu)(n+1) + ADP + phosphate + H(+)</text>
        <dbReference type="Rhea" id="RHEA:10580"/>
        <dbReference type="Rhea" id="RHEA-COMP:14738"/>
        <dbReference type="Rhea" id="RHEA-COMP:14740"/>
        <dbReference type="ChEBI" id="CHEBI:15378"/>
        <dbReference type="ChEBI" id="CHEBI:29985"/>
        <dbReference type="ChEBI" id="CHEBI:30616"/>
        <dbReference type="ChEBI" id="CHEBI:43474"/>
        <dbReference type="ChEBI" id="CHEBI:141005"/>
        <dbReference type="ChEBI" id="CHEBI:456216"/>
        <dbReference type="EC" id="6.3.2.17"/>
    </reaction>
</comment>
<dbReference type="Gene3D" id="3.90.190.20">
    <property type="entry name" value="Mur ligase, C-terminal domain"/>
    <property type="match status" value="1"/>
</dbReference>
<evidence type="ECO:0000256" key="6">
    <source>
        <dbReference type="ARBA" id="ARBA00022741"/>
    </source>
</evidence>
<dbReference type="EC" id="6.3.2.17" evidence="3"/>
<dbReference type="PANTHER" id="PTHR11136:SF0">
    <property type="entry name" value="DIHYDROFOLATE SYNTHETASE-RELATED"/>
    <property type="match status" value="1"/>
</dbReference>
<keyword evidence="5" id="KW-0479">Metal-binding</keyword>
<dbReference type="InterPro" id="IPR001645">
    <property type="entry name" value="Folylpolyglutamate_synth"/>
</dbReference>
<dbReference type="AlphaFoldDB" id="A0A1Z4JQX2"/>
<dbReference type="GO" id="GO:0005737">
    <property type="term" value="C:cytoplasm"/>
    <property type="evidence" value="ECO:0007669"/>
    <property type="project" value="TreeGrafter"/>
</dbReference>
<dbReference type="GO" id="GO:0008841">
    <property type="term" value="F:dihydrofolate synthase activity"/>
    <property type="evidence" value="ECO:0007669"/>
    <property type="project" value="TreeGrafter"/>
</dbReference>
<dbReference type="PIRSF" id="PIRSF001563">
    <property type="entry name" value="Folylpolyglu_synth"/>
    <property type="match status" value="1"/>
</dbReference>
<dbReference type="NCBIfam" id="TIGR01499">
    <property type="entry name" value="folC"/>
    <property type="match status" value="1"/>
</dbReference>
<keyword evidence="8" id="KW-0460">Magnesium</keyword>
<evidence type="ECO:0000313" key="15">
    <source>
        <dbReference type="Proteomes" id="UP000217895"/>
    </source>
</evidence>
<dbReference type="PROSITE" id="PS01012">
    <property type="entry name" value="FOLYLPOLYGLU_SYNT_2"/>
    <property type="match status" value="1"/>
</dbReference>
<dbReference type="Pfam" id="PF08245">
    <property type="entry name" value="Mur_ligase_M"/>
    <property type="match status" value="1"/>
</dbReference>
<gene>
    <name evidence="14" type="ORF">NIES2135_59770</name>
</gene>
<dbReference type="EMBL" id="AP018203">
    <property type="protein sequence ID" value="BAY59100.1"/>
    <property type="molecule type" value="Genomic_DNA"/>
</dbReference>
<evidence type="ECO:0000259" key="12">
    <source>
        <dbReference type="Pfam" id="PF02875"/>
    </source>
</evidence>
<dbReference type="InterPro" id="IPR036565">
    <property type="entry name" value="Mur-like_cat_sf"/>
</dbReference>
<comment type="similarity">
    <text evidence="2 11">Belongs to the folylpolyglutamate synthase family.</text>
</comment>